<dbReference type="RefSeq" id="YP_006906312.1">
    <property type="nucleotide sequence ID" value="NC_018837.1"/>
</dbReference>
<name>J9QKY8_9CAUD</name>
<organism evidence="1 2">
    <name type="scientific">Pectobacterium phage My1</name>
    <dbReference type="NCBI Taxonomy" id="1204539"/>
    <lineage>
        <taxon>Viruses</taxon>
        <taxon>Duplodnaviria</taxon>
        <taxon>Heunggongvirae</taxon>
        <taxon>Uroviricota</taxon>
        <taxon>Caudoviricetes</taxon>
        <taxon>Demerecviridae</taxon>
        <taxon>Mccorquodalevirinae</taxon>
        <taxon>Myunavirus</taxon>
        <taxon>Myunavirus My1</taxon>
    </lineage>
</organism>
<accession>J9QKY8</accession>
<dbReference type="Proteomes" id="UP000006280">
    <property type="component" value="Segment"/>
</dbReference>
<reference evidence="1 2" key="1">
    <citation type="journal article" date="2012" name="J. Virol.">
        <title>Complete Genome Sequence of Pectobacterium carotovorum subsp. carotovorum Bacteriophage My1.</title>
        <authorList>
            <person name="Lee D.H."/>
            <person name="Lee J.H."/>
            <person name="Shin H."/>
            <person name="Ji S."/>
            <person name="Roh E."/>
            <person name="Jung K."/>
            <person name="Ryu S."/>
            <person name="Choi J."/>
            <person name="Heu S."/>
        </authorList>
    </citation>
    <scope>NUCLEOTIDE SEQUENCE [LARGE SCALE GENOMIC DNA]</scope>
</reference>
<evidence type="ECO:0000313" key="1">
    <source>
        <dbReference type="EMBL" id="AFQ22219.1"/>
    </source>
</evidence>
<dbReference type="GeneID" id="13826762"/>
<gene>
    <name evidence="1" type="ORF">My1_060</name>
</gene>
<protein>
    <submittedName>
        <fullName evidence="1">Uncharacterized protein</fullName>
    </submittedName>
</protein>
<keyword evidence="2" id="KW-1185">Reference proteome</keyword>
<sequence length="64" mass="7392">MAKTELELQKTFIRGMIAEVGAEDKFKAYLEQLHKQFDSLESDEDKGTYIMALAFFSIETQENL</sequence>
<dbReference type="KEGG" id="vg:13826762"/>
<dbReference type="EMBL" id="JX195166">
    <property type="protein sequence ID" value="AFQ22219.1"/>
    <property type="molecule type" value="Genomic_DNA"/>
</dbReference>
<proteinExistence type="predicted"/>
<evidence type="ECO:0000313" key="2">
    <source>
        <dbReference type="Proteomes" id="UP000006280"/>
    </source>
</evidence>